<dbReference type="Proteomes" id="UP000503462">
    <property type="component" value="Chromosome 3"/>
</dbReference>
<dbReference type="InterPro" id="IPR002401">
    <property type="entry name" value="Cyt_P450_E_grp-I"/>
</dbReference>
<dbReference type="GO" id="GO:0005506">
    <property type="term" value="F:iron ion binding"/>
    <property type="evidence" value="ECO:0007669"/>
    <property type="project" value="InterPro"/>
</dbReference>
<dbReference type="Pfam" id="PF00067">
    <property type="entry name" value="p450"/>
    <property type="match status" value="1"/>
</dbReference>
<protein>
    <recommendedName>
        <fullName evidence="5">P450 monooxygenase</fullName>
    </recommendedName>
</protein>
<dbReference type="PRINTS" id="PR00463">
    <property type="entry name" value="EP450I"/>
</dbReference>
<dbReference type="OrthoDB" id="3934656at2759"/>
<keyword evidence="4" id="KW-1185">Reference proteome</keyword>
<feature type="signal peptide" evidence="2">
    <location>
        <begin position="1"/>
        <end position="24"/>
    </location>
</feature>
<dbReference type="EMBL" id="CP051141">
    <property type="protein sequence ID" value="QIW99451.1"/>
    <property type="molecule type" value="Genomic_DNA"/>
</dbReference>
<dbReference type="CDD" id="cd11060">
    <property type="entry name" value="CYP57A1-like"/>
    <property type="match status" value="1"/>
</dbReference>
<name>A0A6H0XXF1_9PEZI</name>
<organism evidence="3 4">
    <name type="scientific">Peltaster fructicola</name>
    <dbReference type="NCBI Taxonomy" id="286661"/>
    <lineage>
        <taxon>Eukaryota</taxon>
        <taxon>Fungi</taxon>
        <taxon>Dikarya</taxon>
        <taxon>Ascomycota</taxon>
        <taxon>Pezizomycotina</taxon>
        <taxon>Dothideomycetes</taxon>
        <taxon>Dothideomycetes incertae sedis</taxon>
        <taxon>Peltaster</taxon>
    </lineage>
</organism>
<keyword evidence="1" id="KW-0479">Metal-binding</keyword>
<accession>A0A6H0XXF1</accession>
<evidence type="ECO:0000313" key="3">
    <source>
        <dbReference type="EMBL" id="QIW99451.1"/>
    </source>
</evidence>
<dbReference type="InterPro" id="IPR050121">
    <property type="entry name" value="Cytochrome_P450_monoxygenase"/>
</dbReference>
<keyword evidence="1" id="KW-0408">Iron</keyword>
<dbReference type="Gene3D" id="1.10.630.10">
    <property type="entry name" value="Cytochrome P450"/>
    <property type="match status" value="1"/>
</dbReference>
<dbReference type="PRINTS" id="PR00385">
    <property type="entry name" value="P450"/>
</dbReference>
<keyword evidence="2" id="KW-0732">Signal</keyword>
<dbReference type="InterPro" id="IPR001128">
    <property type="entry name" value="Cyt_P450"/>
</dbReference>
<gene>
    <name evidence="3" type="ORF">AMS68_004969</name>
</gene>
<dbReference type="GO" id="GO:0004497">
    <property type="term" value="F:monooxygenase activity"/>
    <property type="evidence" value="ECO:0007669"/>
    <property type="project" value="InterPro"/>
</dbReference>
<feature type="binding site" description="axial binding residue" evidence="1">
    <location>
        <position position="452"/>
    </location>
    <ligand>
        <name>heme</name>
        <dbReference type="ChEBI" id="CHEBI:30413"/>
    </ligand>
    <ligandPart>
        <name>Fe</name>
        <dbReference type="ChEBI" id="CHEBI:18248"/>
    </ligandPart>
</feature>
<proteinExistence type="predicted"/>
<evidence type="ECO:0000313" key="4">
    <source>
        <dbReference type="Proteomes" id="UP000503462"/>
    </source>
</evidence>
<sequence>MFSMSLILLAATLLVAAIVRQVHAYNSLKAFGGHWSAGWSRIWQLRTQGSGEMHKRFTEINDKYGSTARISPGTLITCDPDLVRTMNAVRSPYTRGVWYSALKLHPDIDNITSHTNESIHADLRSRMAPGYSGKENTQMEKDVDAQLMSLLALLDEKYLAKPEEGQFRVLDLARVTNFFTLDVISSIAFGQTFGFLAKDEDPFGYIENLSRLLPAIIVFGVYTELTKLLNLSFIKAALPKSSDKQGLGRVMGFAKARVDERFGDKKIERRDMLGSFIRKGLCQQQLESETLTQIIAGSDSTASALRMALHLIATSPPILSRLLQEVEHAIDAGRISRPVIQDSEARRLPYLQACIKEGLRVYPPVTGILAKQVPPEGAWIDVDGVKKFAPAGTQIGWNPWGITRNKVIFGEDSDIFRPERWMPKDISQAEQDRVARMTDTVGLVFGYGRFGCLGRGVATMELNKAVIEILLRYNLQSCNLGKPFDEKAVGFWIHDNMNFILTERKTADIMTVMNGHVNVLPLPGAYDA</sequence>
<evidence type="ECO:0008006" key="5">
    <source>
        <dbReference type="Google" id="ProtNLM"/>
    </source>
</evidence>
<keyword evidence="1" id="KW-0349">Heme</keyword>
<evidence type="ECO:0000256" key="1">
    <source>
        <dbReference type="PIRSR" id="PIRSR602401-1"/>
    </source>
</evidence>
<dbReference type="PANTHER" id="PTHR24305">
    <property type="entry name" value="CYTOCHROME P450"/>
    <property type="match status" value="1"/>
</dbReference>
<evidence type="ECO:0000256" key="2">
    <source>
        <dbReference type="SAM" id="SignalP"/>
    </source>
</evidence>
<dbReference type="GO" id="GO:0016705">
    <property type="term" value="F:oxidoreductase activity, acting on paired donors, with incorporation or reduction of molecular oxygen"/>
    <property type="evidence" value="ECO:0007669"/>
    <property type="project" value="InterPro"/>
</dbReference>
<dbReference type="PANTHER" id="PTHR24305:SF168">
    <property type="entry name" value="P450, PUTATIVE (EUROFUNG)-RELATED"/>
    <property type="match status" value="1"/>
</dbReference>
<reference evidence="3 4" key="1">
    <citation type="journal article" date="2016" name="Sci. Rep.">
        <title>Peltaster fructicola genome reveals evolution from an invasive phytopathogen to an ectophytic parasite.</title>
        <authorList>
            <person name="Xu C."/>
            <person name="Chen H."/>
            <person name="Gleason M.L."/>
            <person name="Xu J.R."/>
            <person name="Liu H."/>
            <person name="Zhang R."/>
            <person name="Sun G."/>
        </authorList>
    </citation>
    <scope>NUCLEOTIDE SEQUENCE [LARGE SCALE GENOMIC DNA]</scope>
    <source>
        <strain evidence="3 4">LNHT1506</strain>
    </source>
</reference>
<dbReference type="AlphaFoldDB" id="A0A6H0XXF1"/>
<dbReference type="InterPro" id="IPR036396">
    <property type="entry name" value="Cyt_P450_sf"/>
</dbReference>
<comment type="cofactor">
    <cofactor evidence="1">
        <name>heme</name>
        <dbReference type="ChEBI" id="CHEBI:30413"/>
    </cofactor>
</comment>
<dbReference type="GO" id="GO:0020037">
    <property type="term" value="F:heme binding"/>
    <property type="evidence" value="ECO:0007669"/>
    <property type="project" value="InterPro"/>
</dbReference>
<dbReference type="SUPFAM" id="SSF48264">
    <property type="entry name" value="Cytochrome P450"/>
    <property type="match status" value="1"/>
</dbReference>
<feature type="chain" id="PRO_5026235553" description="P450 monooxygenase" evidence="2">
    <location>
        <begin position="25"/>
        <end position="528"/>
    </location>
</feature>